<evidence type="ECO:0000313" key="2">
    <source>
        <dbReference type="EMBL" id="LAB36042.1"/>
    </source>
</evidence>
<protein>
    <submittedName>
        <fullName evidence="2">Uncharacterized protein</fullName>
    </submittedName>
</protein>
<reference evidence="2" key="2">
    <citation type="submission" date="2017-11" db="EMBL/GenBank/DDBJ databases">
        <title>Coralsnake Venomics: Analyses of Venom Gland Transcriptomes and Proteomes of Six Brazilian Taxa.</title>
        <authorList>
            <person name="Aird S.D."/>
            <person name="Jorge da Silva N."/>
            <person name="Qiu L."/>
            <person name="Villar-Briones A."/>
            <person name="Aparecida-Saddi V."/>
            <person name="Campos-Telles M.P."/>
            <person name="Grau M."/>
            <person name="Mikheyev A.S."/>
        </authorList>
    </citation>
    <scope>NUCLEOTIDE SEQUENCE</scope>
    <source>
        <tissue evidence="2">Venom_gland</tissue>
    </source>
</reference>
<dbReference type="EMBL" id="IACM01117843">
    <property type="protein sequence ID" value="LAB36042.1"/>
    <property type="molecule type" value="Transcribed_RNA"/>
</dbReference>
<accession>A0A2D4MRK5</accession>
<reference evidence="2" key="1">
    <citation type="submission" date="2017-07" db="EMBL/GenBank/DDBJ databases">
        <authorList>
            <person name="Mikheyev A."/>
            <person name="Grau M."/>
        </authorList>
    </citation>
    <scope>NUCLEOTIDE SEQUENCE</scope>
    <source>
        <tissue evidence="2">Venom_gland</tissue>
    </source>
</reference>
<organism evidence="2">
    <name type="scientific">Micrurus spixii</name>
    <name type="common">Amazon coral snake</name>
    <dbReference type="NCBI Taxonomy" id="129469"/>
    <lineage>
        <taxon>Eukaryota</taxon>
        <taxon>Metazoa</taxon>
        <taxon>Chordata</taxon>
        <taxon>Craniata</taxon>
        <taxon>Vertebrata</taxon>
        <taxon>Euteleostomi</taxon>
        <taxon>Lepidosauria</taxon>
        <taxon>Squamata</taxon>
        <taxon>Bifurcata</taxon>
        <taxon>Unidentata</taxon>
        <taxon>Episquamata</taxon>
        <taxon>Toxicofera</taxon>
        <taxon>Serpentes</taxon>
        <taxon>Colubroidea</taxon>
        <taxon>Elapidae</taxon>
        <taxon>Elapinae</taxon>
        <taxon>Micrurus</taxon>
    </lineage>
</organism>
<feature type="compositionally biased region" description="Polar residues" evidence="1">
    <location>
        <begin position="86"/>
        <end position="100"/>
    </location>
</feature>
<name>A0A2D4MRK5_9SAUR</name>
<sequence>MEPSPHWTQVLHWGGRGLVLALRQIVPEEPQTLGSGLLRQPCGLLTDAQLRDFHSRMNQVWLSETSSFRRTEIQQPPLALSLRQASLSPLSRSTRDSLFTHTHPLLTP</sequence>
<evidence type="ECO:0000256" key="1">
    <source>
        <dbReference type="SAM" id="MobiDB-lite"/>
    </source>
</evidence>
<proteinExistence type="predicted"/>
<feature type="region of interest" description="Disordered" evidence="1">
    <location>
        <begin position="86"/>
        <end position="108"/>
    </location>
</feature>
<dbReference type="AlphaFoldDB" id="A0A2D4MRK5"/>